<dbReference type="InterPro" id="IPR027379">
    <property type="entry name" value="CLS_N"/>
</dbReference>
<dbReference type="InterPro" id="IPR001736">
    <property type="entry name" value="PLipase_D/transphosphatidylase"/>
</dbReference>
<dbReference type="Gene3D" id="3.30.870.10">
    <property type="entry name" value="Endonuclease Chain A"/>
    <property type="match status" value="2"/>
</dbReference>
<evidence type="ECO:0000256" key="2">
    <source>
        <dbReference type="ARBA" id="ARBA00022475"/>
    </source>
</evidence>
<dbReference type="CDD" id="cd09112">
    <property type="entry name" value="PLDc_CLS_2"/>
    <property type="match status" value="1"/>
</dbReference>
<dbReference type="CDD" id="cd09110">
    <property type="entry name" value="PLDc_CLS_1"/>
    <property type="match status" value="1"/>
</dbReference>
<keyword evidence="3 6" id="KW-0812">Transmembrane</keyword>
<dbReference type="STRING" id="1391654.AKJ09_04170"/>
<dbReference type="Proteomes" id="UP000064967">
    <property type="component" value="Chromosome"/>
</dbReference>
<dbReference type="GO" id="GO:0008808">
    <property type="term" value="F:cardiolipin synthase activity"/>
    <property type="evidence" value="ECO:0007669"/>
    <property type="project" value="TreeGrafter"/>
</dbReference>
<dbReference type="SMART" id="SM00155">
    <property type="entry name" value="PLDc"/>
    <property type="match status" value="2"/>
</dbReference>
<dbReference type="PROSITE" id="PS50035">
    <property type="entry name" value="PLD"/>
    <property type="match status" value="2"/>
</dbReference>
<evidence type="ECO:0000256" key="6">
    <source>
        <dbReference type="SAM" id="Phobius"/>
    </source>
</evidence>
<dbReference type="KEGG" id="llu:AKJ09_04170"/>
<dbReference type="PANTHER" id="PTHR21248">
    <property type="entry name" value="CARDIOLIPIN SYNTHASE"/>
    <property type="match status" value="1"/>
</dbReference>
<name>A0A0K1PVU3_9BACT</name>
<proteinExistence type="predicted"/>
<evidence type="ECO:0000313" key="9">
    <source>
        <dbReference type="Proteomes" id="UP000064967"/>
    </source>
</evidence>
<sequence length="510" mass="56961">MCQLASLGYCAVVLVTILTVLELVYIVGLGTWILLEKRSPVATLAWILGLIALPYVGFVLFFFLGPRRVEKKRLRFKRARETQGTIEAIACHPDDWDRRAAQLVKLAVSAGEPPAEHCRDVRIYADAESTYDAIIEAIGKATHHVHVAYYIFDPRRSGTRLRDALIERAKAGVMVRLLVDDVGSSAIGKAFVAPMLAAGVKFARFNRVLFSRVRSRIDFRNHRKIVVCDGTVGFVGGINIADEYLPELPEGDSAAKPSVALGSQAIRDRSNERERRKRGHLGPWRDTHMRLEGDVVRWLQLVFADDWFYATGYATHGKVYFPEPTRKGDHFVQIVSSGPDREIESIQKLYFAAIAGARERVFVTTPYFIPDEASLTALTATALRGVDVRVLVPRRSDSLVVTAAARSYYDTILRAGVKVYEYQPTMIHAKTLVVDDYFAAVGTANFDNRSFRLNFEVTGVVYGEKYAQALADMFFRDLEDAVEITAAKRKKISLGWRLGEAGARVLSPLL</sequence>
<protein>
    <submittedName>
        <fullName evidence="8">Cardiolipin synthetase</fullName>
    </submittedName>
</protein>
<evidence type="ECO:0000256" key="4">
    <source>
        <dbReference type="ARBA" id="ARBA00022989"/>
    </source>
</evidence>
<feature type="domain" description="PLD phosphodiesterase" evidence="7">
    <location>
        <begin position="423"/>
        <end position="450"/>
    </location>
</feature>
<keyword evidence="4 6" id="KW-1133">Transmembrane helix</keyword>
<dbReference type="Pfam" id="PF13396">
    <property type="entry name" value="PLDc_N"/>
    <property type="match status" value="1"/>
</dbReference>
<keyword evidence="2" id="KW-1003">Cell membrane</keyword>
<dbReference type="OrthoDB" id="9762009at2"/>
<dbReference type="AlphaFoldDB" id="A0A0K1PVU3"/>
<evidence type="ECO:0000259" key="7">
    <source>
        <dbReference type="PROSITE" id="PS50035"/>
    </source>
</evidence>
<evidence type="ECO:0000256" key="5">
    <source>
        <dbReference type="ARBA" id="ARBA00023136"/>
    </source>
</evidence>
<dbReference type="GO" id="GO:0032049">
    <property type="term" value="P:cardiolipin biosynthetic process"/>
    <property type="evidence" value="ECO:0007669"/>
    <property type="project" value="UniProtKB-ARBA"/>
</dbReference>
<feature type="transmembrane region" description="Helical" evidence="6">
    <location>
        <begin position="7"/>
        <end position="35"/>
    </location>
</feature>
<dbReference type="RefSeq" id="WP_146648628.1">
    <property type="nucleotide sequence ID" value="NZ_CP012333.1"/>
</dbReference>
<keyword evidence="9" id="KW-1185">Reference proteome</keyword>
<dbReference type="SUPFAM" id="SSF56024">
    <property type="entry name" value="Phospholipase D/nuclease"/>
    <property type="match status" value="2"/>
</dbReference>
<evidence type="ECO:0000256" key="3">
    <source>
        <dbReference type="ARBA" id="ARBA00022692"/>
    </source>
</evidence>
<evidence type="ECO:0000256" key="1">
    <source>
        <dbReference type="ARBA" id="ARBA00004651"/>
    </source>
</evidence>
<dbReference type="Pfam" id="PF13091">
    <property type="entry name" value="PLDc_2"/>
    <property type="match status" value="2"/>
</dbReference>
<evidence type="ECO:0000313" key="8">
    <source>
        <dbReference type="EMBL" id="AKU97506.1"/>
    </source>
</evidence>
<dbReference type="InterPro" id="IPR025202">
    <property type="entry name" value="PLD-like_dom"/>
</dbReference>
<dbReference type="PANTHER" id="PTHR21248:SF22">
    <property type="entry name" value="PHOSPHOLIPASE D"/>
    <property type="match status" value="1"/>
</dbReference>
<feature type="transmembrane region" description="Helical" evidence="6">
    <location>
        <begin position="41"/>
        <end position="65"/>
    </location>
</feature>
<reference evidence="8 9" key="1">
    <citation type="submission" date="2015-08" db="EMBL/GenBank/DDBJ databases">
        <authorList>
            <person name="Babu N.S."/>
            <person name="Beckwith C.J."/>
            <person name="Beseler K.G."/>
            <person name="Brison A."/>
            <person name="Carone J.V."/>
            <person name="Caskin T.P."/>
            <person name="Diamond M."/>
            <person name="Durham M.E."/>
            <person name="Foxe J.M."/>
            <person name="Go M."/>
            <person name="Henderson B.A."/>
            <person name="Jones I.B."/>
            <person name="McGettigan J.A."/>
            <person name="Micheletti S.J."/>
            <person name="Nasrallah M.E."/>
            <person name="Ortiz D."/>
            <person name="Piller C.R."/>
            <person name="Privatt S.R."/>
            <person name="Schneider S.L."/>
            <person name="Sharp S."/>
            <person name="Smith T.C."/>
            <person name="Stanton J.D."/>
            <person name="Ullery H.E."/>
            <person name="Wilson R.J."/>
            <person name="Serrano M.G."/>
            <person name="Buck G."/>
            <person name="Lee V."/>
            <person name="Wang Y."/>
            <person name="Carvalho R."/>
            <person name="Voegtly L."/>
            <person name="Shi R."/>
            <person name="Duckworth R."/>
            <person name="Johnson A."/>
            <person name="Loviza R."/>
            <person name="Walstead R."/>
            <person name="Shah Z."/>
            <person name="Kiflezghi M."/>
            <person name="Wade K."/>
            <person name="Ball S.L."/>
            <person name="Bradley K.W."/>
            <person name="Asai D.J."/>
            <person name="Bowman C.A."/>
            <person name="Russell D.A."/>
            <person name="Pope W.H."/>
            <person name="Jacobs-Sera D."/>
            <person name="Hendrix R.W."/>
            <person name="Hatfull G.F."/>
        </authorList>
    </citation>
    <scope>NUCLEOTIDE SEQUENCE [LARGE SCALE GENOMIC DNA]</scope>
    <source>
        <strain evidence="8 9">DSM 27648</strain>
    </source>
</reference>
<comment type="subcellular location">
    <subcellularLocation>
        <location evidence="1">Cell membrane</location>
        <topology evidence="1">Multi-pass membrane protein</topology>
    </subcellularLocation>
</comment>
<gene>
    <name evidence="8" type="ORF">AKJ09_04170</name>
</gene>
<organism evidence="8 9">
    <name type="scientific">Labilithrix luteola</name>
    <dbReference type="NCBI Taxonomy" id="1391654"/>
    <lineage>
        <taxon>Bacteria</taxon>
        <taxon>Pseudomonadati</taxon>
        <taxon>Myxococcota</taxon>
        <taxon>Polyangia</taxon>
        <taxon>Polyangiales</taxon>
        <taxon>Labilitrichaceae</taxon>
        <taxon>Labilithrix</taxon>
    </lineage>
</organism>
<accession>A0A0K1PVU3</accession>
<dbReference type="PATRIC" id="fig|1391654.3.peg.4225"/>
<dbReference type="GO" id="GO:0005886">
    <property type="term" value="C:plasma membrane"/>
    <property type="evidence" value="ECO:0007669"/>
    <property type="project" value="UniProtKB-SubCell"/>
</dbReference>
<dbReference type="EMBL" id="CP012333">
    <property type="protein sequence ID" value="AKU97506.1"/>
    <property type="molecule type" value="Genomic_DNA"/>
</dbReference>
<keyword evidence="5 6" id="KW-0472">Membrane</keyword>
<feature type="domain" description="PLD phosphodiesterase" evidence="7">
    <location>
        <begin position="217"/>
        <end position="244"/>
    </location>
</feature>